<evidence type="ECO:0000313" key="4">
    <source>
        <dbReference type="Proteomes" id="UP000003465"/>
    </source>
</evidence>
<accession>A0A656GDK1</accession>
<feature type="region of interest" description="Disordered" evidence="1">
    <location>
        <begin position="276"/>
        <end position="327"/>
    </location>
</feature>
<dbReference type="EMBL" id="AEAG01000768">
    <property type="protein sequence ID" value="EGH23565.1"/>
    <property type="molecule type" value="Genomic_DNA"/>
</dbReference>
<evidence type="ECO:0000259" key="2">
    <source>
        <dbReference type="Pfam" id="PF21724"/>
    </source>
</evidence>
<gene>
    <name evidence="3" type="ORF">PSYMO_19733</name>
</gene>
<evidence type="ECO:0000313" key="3">
    <source>
        <dbReference type="EMBL" id="EGH23565.1"/>
    </source>
</evidence>
<dbReference type="Pfam" id="PF21724">
    <property type="entry name" value="DUF6861"/>
    <property type="match status" value="1"/>
</dbReference>
<organism evidence="3 4">
    <name type="scientific">Pseudomonas amygdali pv. mori str. 301020</name>
    <dbReference type="NCBI Taxonomy" id="629261"/>
    <lineage>
        <taxon>Bacteria</taxon>
        <taxon>Pseudomonadati</taxon>
        <taxon>Pseudomonadota</taxon>
        <taxon>Gammaproteobacteria</taxon>
        <taxon>Pseudomonadales</taxon>
        <taxon>Pseudomonadaceae</taxon>
        <taxon>Pseudomonas</taxon>
        <taxon>Pseudomonas amygdali</taxon>
    </lineage>
</organism>
<sequence>MDLLANVPKWDDIERTLDNKFNHLNQSFDQGWESAFDGWNGFTRRVSNEATLAFGSIGGNRIESVKLAMAKSYPIIQLNLMRKWASIDVTEILPVLLQLVKEVAMIMGGSVAVGTLVGGAAGSLAFGAGAVPGAIAGSGIGLQVGNLILLGMGLSAIADYFYQGLPACLATLYEGMVTAWNAEEGVKPPGLDPTGASAWLIDERIDAAARQLARGQEQLVMLLLTAIVTYITRGQIKAGIVGSLDGIAARSAKLQADMTNKQIAGWLARNEQKLLAHPELRRSEPSPLRGVMDTQEPPTTPSPSNRPDAKKESNDVANTSSKPEWLQRLDAGNEFNRVQSKNYPYNEVYIQRPDGNGYYRLDSYNPTTGEIISRKLTQFSKISESTAKSYINEAISKYPSGSTIANVPSSGSLAGQKLQGALILEVPPQTGIIPQTILDSADKAGILIRDINVKVY</sequence>
<reference evidence="3 4" key="1">
    <citation type="journal article" date="2011" name="PLoS Pathog.">
        <title>Dynamic evolution of pathogenicity revealed by sequencing and comparative genomics of 19 Pseudomonas syringae isolates.</title>
        <authorList>
            <person name="Baltrus D.A."/>
            <person name="Nishimura M.T."/>
            <person name="Romanchuk A."/>
            <person name="Chang J.H."/>
            <person name="Mukhtar M.S."/>
            <person name="Cherkis K."/>
            <person name="Roach J."/>
            <person name="Grant S.R."/>
            <person name="Jones C.D."/>
            <person name="Dangl J.L."/>
        </authorList>
    </citation>
    <scope>NUCLEOTIDE SEQUENCE [LARGE SCALE GENOMIC DNA]</scope>
    <source>
        <strain evidence="3 4">301020</strain>
    </source>
</reference>
<proteinExistence type="predicted"/>
<name>A0A656GDK1_PSEA0</name>
<dbReference type="InterPro" id="IPR049195">
    <property type="entry name" value="Tre1-like_N"/>
</dbReference>
<comment type="caution">
    <text evidence="3">The sequence shown here is derived from an EMBL/GenBank/DDBJ whole genome shotgun (WGS) entry which is preliminary data.</text>
</comment>
<evidence type="ECO:0000256" key="1">
    <source>
        <dbReference type="SAM" id="MobiDB-lite"/>
    </source>
</evidence>
<dbReference type="AlphaFoldDB" id="A0A656GDK1"/>
<protein>
    <recommendedName>
        <fullName evidence="2">NAD(+)--protein-arginine ADP-ribosyltransferase Tre1-like N-terminal domain-containing protein</fullName>
    </recommendedName>
</protein>
<dbReference type="Proteomes" id="UP000003465">
    <property type="component" value="Unassembled WGS sequence"/>
</dbReference>
<feature type="domain" description="NAD(+)--protein-arginine ADP-ribosyltransferase Tre1-like N-terminal" evidence="2">
    <location>
        <begin position="66"/>
        <end position="271"/>
    </location>
</feature>